<accession>A0A9N9JE15</accession>
<gene>
    <name evidence="1" type="ORF">ALEPTO_LOCUS14336</name>
</gene>
<dbReference type="AlphaFoldDB" id="A0A9N9JE15"/>
<comment type="caution">
    <text evidence="1">The sequence shown here is derived from an EMBL/GenBank/DDBJ whole genome shotgun (WGS) entry which is preliminary data.</text>
</comment>
<protein>
    <submittedName>
        <fullName evidence="1">5344_t:CDS:1</fullName>
    </submittedName>
</protein>
<evidence type="ECO:0000313" key="1">
    <source>
        <dbReference type="EMBL" id="CAG8774743.1"/>
    </source>
</evidence>
<dbReference type="OrthoDB" id="342024at2759"/>
<proteinExistence type="predicted"/>
<dbReference type="EMBL" id="CAJVPS010054883">
    <property type="protein sequence ID" value="CAG8774743.1"/>
    <property type="molecule type" value="Genomic_DNA"/>
</dbReference>
<name>A0A9N9JE15_9GLOM</name>
<keyword evidence="2" id="KW-1185">Reference proteome</keyword>
<reference evidence="1" key="1">
    <citation type="submission" date="2021-06" db="EMBL/GenBank/DDBJ databases">
        <authorList>
            <person name="Kallberg Y."/>
            <person name="Tangrot J."/>
            <person name="Rosling A."/>
        </authorList>
    </citation>
    <scope>NUCLEOTIDE SEQUENCE</scope>
    <source>
        <strain evidence="1">FL130A</strain>
    </source>
</reference>
<sequence length="66" mass="7031">QDEHVDAEDLYAKEHLNVFIGHVGAGRSMMGGNLFVIFNGNGGSKIYGKEERAKVGGASQANILVL</sequence>
<organism evidence="1 2">
    <name type="scientific">Ambispora leptoticha</name>
    <dbReference type="NCBI Taxonomy" id="144679"/>
    <lineage>
        <taxon>Eukaryota</taxon>
        <taxon>Fungi</taxon>
        <taxon>Fungi incertae sedis</taxon>
        <taxon>Mucoromycota</taxon>
        <taxon>Glomeromycotina</taxon>
        <taxon>Glomeromycetes</taxon>
        <taxon>Archaeosporales</taxon>
        <taxon>Ambisporaceae</taxon>
        <taxon>Ambispora</taxon>
    </lineage>
</organism>
<dbReference type="Proteomes" id="UP000789508">
    <property type="component" value="Unassembled WGS sequence"/>
</dbReference>
<feature type="non-terminal residue" evidence="1">
    <location>
        <position position="1"/>
    </location>
</feature>
<evidence type="ECO:0000313" key="2">
    <source>
        <dbReference type="Proteomes" id="UP000789508"/>
    </source>
</evidence>
<feature type="non-terminal residue" evidence="1">
    <location>
        <position position="66"/>
    </location>
</feature>